<keyword evidence="3" id="KW-1185">Reference proteome</keyword>
<gene>
    <name evidence="2" type="ORF">SAMN02745221_00637</name>
</gene>
<reference evidence="3" key="1">
    <citation type="submission" date="2016-11" db="EMBL/GenBank/DDBJ databases">
        <authorList>
            <person name="Varghese N."/>
            <person name="Submissions S."/>
        </authorList>
    </citation>
    <scope>NUCLEOTIDE SEQUENCE [LARGE SCALE GENOMIC DNA]</scope>
    <source>
        <strain evidence="3">DSM 11003</strain>
    </source>
</reference>
<evidence type="ECO:0000313" key="3">
    <source>
        <dbReference type="Proteomes" id="UP000242329"/>
    </source>
</evidence>
<dbReference type="STRING" id="1123382.SAMN02745221_00637"/>
<proteinExistence type="predicted"/>
<evidence type="ECO:0000313" key="2">
    <source>
        <dbReference type="EMBL" id="SHG62713.1"/>
    </source>
</evidence>
<dbReference type="EMBL" id="FQWY01000007">
    <property type="protein sequence ID" value="SHG62713.1"/>
    <property type="molecule type" value="Genomic_DNA"/>
</dbReference>
<protein>
    <recommendedName>
        <fullName evidence="1">DUF1540 domain-containing protein</fullName>
    </recommendedName>
</protein>
<dbReference type="InterPro" id="IPR011437">
    <property type="entry name" value="DUF1540"/>
</dbReference>
<evidence type="ECO:0000259" key="1">
    <source>
        <dbReference type="Pfam" id="PF07561"/>
    </source>
</evidence>
<accession>A0A1M5LEB9</accession>
<name>A0A1M5LEB9_9FIRM</name>
<dbReference type="Proteomes" id="UP000242329">
    <property type="component" value="Unassembled WGS sequence"/>
</dbReference>
<dbReference type="OrthoDB" id="1754178at2"/>
<dbReference type="RefSeq" id="WP_073089865.1">
    <property type="nucleotide sequence ID" value="NZ_FQWY01000007.1"/>
</dbReference>
<sequence>MSRIVKCMCEECLYNNNNACTADAVEIKSSNNLRVNSPDDTMCNTFRSRKGGKDKEGNIYTSL</sequence>
<organism evidence="2 3">
    <name type="scientific">Thermosyntropha lipolytica DSM 11003</name>
    <dbReference type="NCBI Taxonomy" id="1123382"/>
    <lineage>
        <taxon>Bacteria</taxon>
        <taxon>Bacillati</taxon>
        <taxon>Bacillota</taxon>
        <taxon>Clostridia</taxon>
        <taxon>Eubacteriales</taxon>
        <taxon>Syntrophomonadaceae</taxon>
        <taxon>Thermosyntropha</taxon>
    </lineage>
</organism>
<dbReference type="Pfam" id="PF07561">
    <property type="entry name" value="DUF1540"/>
    <property type="match status" value="1"/>
</dbReference>
<feature type="domain" description="DUF1540" evidence="1">
    <location>
        <begin position="5"/>
        <end position="46"/>
    </location>
</feature>
<dbReference type="AlphaFoldDB" id="A0A1M5LEB9"/>